<evidence type="ECO:0000313" key="2">
    <source>
        <dbReference type="EnsemblMetazoa" id="AALFPA23_023365.P34766"/>
    </source>
</evidence>
<sequence length="137" mass="14581">MKCVAAVVIMVISAVADASYVPSIYAHHGHGYAGTPVVSYANYHDLSYIQPNHHHAWAHHGYAPVSVHSSYVHHAPASVAVYDSHWDHRHVHAAPVVPHHGGATYVAANPGAVHKAPLPGHVVNQKSLNLAPAAGTW</sequence>
<dbReference type="PANTHER" id="PTHR12336:SF0">
    <property type="entry name" value="ADULT CUTICLE PROTEIN 1-RELATED"/>
    <property type="match status" value="1"/>
</dbReference>
<dbReference type="Pfam" id="PF15955">
    <property type="entry name" value="Cuticle_4"/>
    <property type="match status" value="1"/>
</dbReference>
<name>A0ABM2A0Q2_AEDAL</name>
<evidence type="ECO:0008006" key="4">
    <source>
        <dbReference type="Google" id="ProtNLM"/>
    </source>
</evidence>
<dbReference type="EnsemblMetazoa" id="AALFPA23_023365.R34766">
    <property type="protein sequence ID" value="AALFPA23_023365.P34766"/>
    <property type="gene ID" value="AALFPA23_023365"/>
</dbReference>
<organism evidence="2 3">
    <name type="scientific">Aedes albopictus</name>
    <name type="common">Asian tiger mosquito</name>
    <name type="synonym">Stegomyia albopicta</name>
    <dbReference type="NCBI Taxonomy" id="7160"/>
    <lineage>
        <taxon>Eukaryota</taxon>
        <taxon>Metazoa</taxon>
        <taxon>Ecdysozoa</taxon>
        <taxon>Arthropoda</taxon>
        <taxon>Hexapoda</taxon>
        <taxon>Insecta</taxon>
        <taxon>Pterygota</taxon>
        <taxon>Neoptera</taxon>
        <taxon>Endopterygota</taxon>
        <taxon>Diptera</taxon>
        <taxon>Nematocera</taxon>
        <taxon>Culicoidea</taxon>
        <taxon>Culicidae</taxon>
        <taxon>Culicinae</taxon>
        <taxon>Aedini</taxon>
        <taxon>Aedes</taxon>
        <taxon>Stegomyia</taxon>
    </lineage>
</organism>
<dbReference type="RefSeq" id="XP_019564343.2">
    <property type="nucleotide sequence ID" value="XM_019708798.3"/>
</dbReference>
<accession>A0ABM2A0Q2</accession>
<reference evidence="3" key="1">
    <citation type="journal article" date="2015" name="Proc. Natl. Acad. Sci. U.S.A.">
        <title>Genome sequence of the Asian Tiger mosquito, Aedes albopictus, reveals insights into its biology, genetics, and evolution.</title>
        <authorList>
            <person name="Chen X.G."/>
            <person name="Jiang X."/>
            <person name="Gu J."/>
            <person name="Xu M."/>
            <person name="Wu Y."/>
            <person name="Deng Y."/>
            <person name="Zhang C."/>
            <person name="Bonizzoni M."/>
            <person name="Dermauw W."/>
            <person name="Vontas J."/>
            <person name="Armbruster P."/>
            <person name="Huang X."/>
            <person name="Yang Y."/>
            <person name="Zhang H."/>
            <person name="He W."/>
            <person name="Peng H."/>
            <person name="Liu Y."/>
            <person name="Wu K."/>
            <person name="Chen J."/>
            <person name="Lirakis M."/>
            <person name="Topalis P."/>
            <person name="Van Leeuwen T."/>
            <person name="Hall A.B."/>
            <person name="Jiang X."/>
            <person name="Thorpe C."/>
            <person name="Mueller R.L."/>
            <person name="Sun C."/>
            <person name="Waterhouse R.M."/>
            <person name="Yan G."/>
            <person name="Tu Z.J."/>
            <person name="Fang X."/>
            <person name="James A.A."/>
        </authorList>
    </citation>
    <scope>NUCLEOTIDE SEQUENCE [LARGE SCALE GENOMIC DNA]</scope>
    <source>
        <strain evidence="3">Foshan</strain>
    </source>
</reference>
<evidence type="ECO:0000313" key="3">
    <source>
        <dbReference type="Proteomes" id="UP000069940"/>
    </source>
</evidence>
<dbReference type="InterPro" id="IPR031874">
    <property type="entry name" value="Cuticle_Acp1"/>
</dbReference>
<feature type="signal peptide" evidence="1">
    <location>
        <begin position="1"/>
        <end position="18"/>
    </location>
</feature>
<feature type="chain" id="PRO_5046886687" description="Cuticle protein" evidence="1">
    <location>
        <begin position="19"/>
        <end position="137"/>
    </location>
</feature>
<reference evidence="2" key="2">
    <citation type="submission" date="2025-05" db="UniProtKB">
        <authorList>
            <consortium name="EnsemblMetazoa"/>
        </authorList>
    </citation>
    <scope>IDENTIFICATION</scope>
    <source>
        <strain evidence="2">Foshan</strain>
    </source>
</reference>
<protein>
    <recommendedName>
        <fullName evidence="4">Cuticle protein</fullName>
    </recommendedName>
</protein>
<proteinExistence type="predicted"/>
<dbReference type="GeneID" id="109432469"/>
<keyword evidence="1" id="KW-0732">Signal</keyword>
<dbReference type="PANTHER" id="PTHR12336">
    <property type="entry name" value="ADULT CUTICLE PROTEIN 1-RELATED"/>
    <property type="match status" value="1"/>
</dbReference>
<keyword evidence="3" id="KW-1185">Reference proteome</keyword>
<dbReference type="Proteomes" id="UP000069940">
    <property type="component" value="Unassembled WGS sequence"/>
</dbReference>
<evidence type="ECO:0000256" key="1">
    <source>
        <dbReference type="SAM" id="SignalP"/>
    </source>
</evidence>